<reference evidence="2 3" key="1">
    <citation type="journal article" date="2017" name="Nature">
        <title>The Apostasia genome and the evolution of orchids.</title>
        <authorList>
            <person name="Zhang G.Q."/>
            <person name="Liu K.W."/>
            <person name="Li Z."/>
            <person name="Lohaus R."/>
            <person name="Hsiao Y.Y."/>
            <person name="Niu S.C."/>
            <person name="Wang J.Y."/>
            <person name="Lin Y.C."/>
            <person name="Xu Q."/>
            <person name="Chen L.J."/>
            <person name="Yoshida K."/>
            <person name="Fujiwara S."/>
            <person name="Wang Z.W."/>
            <person name="Zhang Y.Q."/>
            <person name="Mitsuda N."/>
            <person name="Wang M."/>
            <person name="Liu G.H."/>
            <person name="Pecoraro L."/>
            <person name="Huang H.X."/>
            <person name="Xiao X.J."/>
            <person name="Lin M."/>
            <person name="Wu X.Y."/>
            <person name="Wu W.L."/>
            <person name="Chen Y.Y."/>
            <person name="Chang S.B."/>
            <person name="Sakamoto S."/>
            <person name="Ohme-Takagi M."/>
            <person name="Yagi M."/>
            <person name="Zeng S.J."/>
            <person name="Shen C.Y."/>
            <person name="Yeh C.M."/>
            <person name="Luo Y.B."/>
            <person name="Tsai W.C."/>
            <person name="Van de Peer Y."/>
            <person name="Liu Z.J."/>
        </authorList>
    </citation>
    <scope>NUCLEOTIDE SEQUENCE [LARGE SCALE GENOMIC DNA]</scope>
    <source>
        <strain evidence="3">cv. Shenzhen</strain>
        <tissue evidence="2">Stem</tissue>
    </source>
</reference>
<protein>
    <submittedName>
        <fullName evidence="2">Uncharacterized protein</fullName>
    </submittedName>
</protein>
<evidence type="ECO:0000313" key="2">
    <source>
        <dbReference type="EMBL" id="PKA55249.1"/>
    </source>
</evidence>
<accession>A0A2I0AI69</accession>
<evidence type="ECO:0000313" key="3">
    <source>
        <dbReference type="Proteomes" id="UP000236161"/>
    </source>
</evidence>
<dbReference type="AlphaFoldDB" id="A0A2I0AI69"/>
<keyword evidence="1" id="KW-0732">Signal</keyword>
<feature type="signal peptide" evidence="1">
    <location>
        <begin position="1"/>
        <end position="25"/>
    </location>
</feature>
<keyword evidence="3" id="KW-1185">Reference proteome</keyword>
<dbReference type="EMBL" id="KZ451980">
    <property type="protein sequence ID" value="PKA55249.1"/>
    <property type="molecule type" value="Genomic_DNA"/>
</dbReference>
<organism evidence="2 3">
    <name type="scientific">Apostasia shenzhenica</name>
    <dbReference type="NCBI Taxonomy" id="1088818"/>
    <lineage>
        <taxon>Eukaryota</taxon>
        <taxon>Viridiplantae</taxon>
        <taxon>Streptophyta</taxon>
        <taxon>Embryophyta</taxon>
        <taxon>Tracheophyta</taxon>
        <taxon>Spermatophyta</taxon>
        <taxon>Magnoliopsida</taxon>
        <taxon>Liliopsida</taxon>
        <taxon>Asparagales</taxon>
        <taxon>Orchidaceae</taxon>
        <taxon>Apostasioideae</taxon>
        <taxon>Apostasia</taxon>
    </lineage>
</organism>
<dbReference type="Proteomes" id="UP000236161">
    <property type="component" value="Unassembled WGS sequence"/>
</dbReference>
<proteinExistence type="predicted"/>
<name>A0A2I0AI69_9ASPA</name>
<sequence length="202" mass="22665">MSSSAGRCFLLLLLSILLRRHATTAAPNGDYDKHVQIVQWDQIDIQRNQDRLSRIVELIESLWIYNRNPGEFVILRAKGDGVVSYVEQLVRPAGTPEVTYRLVLTAHRLEPEAVGQRLAPVVMTTTVMRVAGGYNVVVDSAEYVHDNRRPVLEPWSVCFTPPPPHLPTMTARPPPSRLSHCHGHYFTGSHNSGGHHYFGGLR</sequence>
<feature type="chain" id="PRO_5014140181" evidence="1">
    <location>
        <begin position="26"/>
        <end position="202"/>
    </location>
</feature>
<evidence type="ECO:0000256" key="1">
    <source>
        <dbReference type="SAM" id="SignalP"/>
    </source>
</evidence>
<gene>
    <name evidence="2" type="ORF">AXF42_Ash003886</name>
</gene>